<feature type="region of interest" description="Disordered" evidence="1">
    <location>
        <begin position="319"/>
        <end position="349"/>
    </location>
</feature>
<name>X6LAY6_RETFI</name>
<dbReference type="EMBL" id="ASPP01046468">
    <property type="protein sequence ID" value="ETN98525.1"/>
    <property type="molecule type" value="Genomic_DNA"/>
</dbReference>
<feature type="non-terminal residue" evidence="2">
    <location>
        <position position="1"/>
    </location>
</feature>
<feature type="compositionally biased region" description="Polar residues" evidence="1">
    <location>
        <begin position="319"/>
        <end position="338"/>
    </location>
</feature>
<feature type="region of interest" description="Disordered" evidence="1">
    <location>
        <begin position="105"/>
        <end position="155"/>
    </location>
</feature>
<dbReference type="Proteomes" id="UP000023152">
    <property type="component" value="Unassembled WGS sequence"/>
</dbReference>
<reference evidence="2 3" key="1">
    <citation type="journal article" date="2013" name="Curr. Biol.">
        <title>The Genome of the Foraminiferan Reticulomyxa filosa.</title>
        <authorList>
            <person name="Glockner G."/>
            <person name="Hulsmann N."/>
            <person name="Schleicher M."/>
            <person name="Noegel A.A."/>
            <person name="Eichinger L."/>
            <person name="Gallinger C."/>
            <person name="Pawlowski J."/>
            <person name="Sierra R."/>
            <person name="Euteneuer U."/>
            <person name="Pillet L."/>
            <person name="Moustafa A."/>
            <person name="Platzer M."/>
            <person name="Groth M."/>
            <person name="Szafranski K."/>
            <person name="Schliwa M."/>
        </authorList>
    </citation>
    <scope>NUCLEOTIDE SEQUENCE [LARGE SCALE GENOMIC DNA]</scope>
</reference>
<feature type="compositionally biased region" description="Polar residues" evidence="1">
    <location>
        <begin position="114"/>
        <end position="125"/>
    </location>
</feature>
<evidence type="ECO:0000256" key="1">
    <source>
        <dbReference type="SAM" id="MobiDB-lite"/>
    </source>
</evidence>
<gene>
    <name evidence="2" type="ORF">RFI_38969</name>
</gene>
<organism evidence="2 3">
    <name type="scientific">Reticulomyxa filosa</name>
    <dbReference type="NCBI Taxonomy" id="46433"/>
    <lineage>
        <taxon>Eukaryota</taxon>
        <taxon>Sar</taxon>
        <taxon>Rhizaria</taxon>
        <taxon>Retaria</taxon>
        <taxon>Foraminifera</taxon>
        <taxon>Monothalamids</taxon>
        <taxon>Reticulomyxidae</taxon>
        <taxon>Reticulomyxa</taxon>
    </lineage>
</organism>
<evidence type="ECO:0000313" key="2">
    <source>
        <dbReference type="EMBL" id="ETN98525.1"/>
    </source>
</evidence>
<proteinExistence type="predicted"/>
<accession>X6LAY6</accession>
<protein>
    <submittedName>
        <fullName evidence="2">Uncharacterized protein</fullName>
    </submittedName>
</protein>
<feature type="compositionally biased region" description="Basic and acidic residues" evidence="1">
    <location>
        <begin position="144"/>
        <end position="155"/>
    </location>
</feature>
<keyword evidence="3" id="KW-1185">Reference proteome</keyword>
<evidence type="ECO:0000313" key="3">
    <source>
        <dbReference type="Proteomes" id="UP000023152"/>
    </source>
</evidence>
<dbReference type="AlphaFoldDB" id="X6LAY6"/>
<comment type="caution">
    <text evidence="2">The sequence shown here is derived from an EMBL/GenBank/DDBJ whole genome shotgun (WGS) entry which is preliminary data.</text>
</comment>
<sequence>ERKRDRHKVNPRLGTMLVTLAQEKAQKIFEKQIKKEQKIANSRKALAQSQQIASVYSEVDFDLASMMDPKSMNSLDIDVPSTTWRKPSTLTNGSTGNRICANVTRRTPIKGSRGSASTNASQSPSGHVLSKTDVLPFKPSNNDCKTESLESYDDKPVQSDMETIDTILRKDKEAQNELNRLTKSIQSNVNQLLSPKPWHSHVSTLCFVADNIYLVLIFCCNRCYENNEPFKSCGNRKRHWPDKDMQNNETNKDKAMFANDEHMLVPPLKKRKVMSSTQITDEELISLDNTNDYYTNSQKLSDEVTLDICFPSTQPIASDNNKNTKTLNGSSVTGASQLHSEKKRRRSNPFVESISHRGLNYCSINAKNCEFKRIEQIDIVTSNLNVNSSQKTMQLSPHVEVNCANSTLNVLVHQLHLSCPSPSPISRTIAMTNDKSMSPYSSDMGKCEKTQDNTFVGTTGIEDIRAMNWLNENMEDLLWRHKVPTAMHNTRENIPTLPIAINVFANQETYETFVRLWHEQNIFSFSIWTTCQSSEPNITEMKMENVFDFQLGVDWLF</sequence>